<dbReference type="RefSeq" id="WP_344239222.1">
    <property type="nucleotide sequence ID" value="NZ_BAAAHH010000006.1"/>
</dbReference>
<organism evidence="1 2">
    <name type="scientific">Actinocorallia libanotica</name>
    <dbReference type="NCBI Taxonomy" id="46162"/>
    <lineage>
        <taxon>Bacteria</taxon>
        <taxon>Bacillati</taxon>
        <taxon>Actinomycetota</taxon>
        <taxon>Actinomycetes</taxon>
        <taxon>Streptosporangiales</taxon>
        <taxon>Thermomonosporaceae</taxon>
        <taxon>Actinocorallia</taxon>
    </lineage>
</organism>
<reference evidence="1 2" key="1">
    <citation type="journal article" date="2019" name="Int. J. Syst. Evol. Microbiol.">
        <title>The Global Catalogue of Microorganisms (GCM) 10K type strain sequencing project: providing services to taxonomists for standard genome sequencing and annotation.</title>
        <authorList>
            <consortium name="The Broad Institute Genomics Platform"/>
            <consortium name="The Broad Institute Genome Sequencing Center for Infectious Disease"/>
            <person name="Wu L."/>
            <person name="Ma J."/>
        </authorList>
    </citation>
    <scope>NUCLEOTIDE SEQUENCE [LARGE SCALE GENOMIC DNA]</scope>
    <source>
        <strain evidence="1 2">JCM 10696</strain>
    </source>
</reference>
<dbReference type="Proteomes" id="UP001500665">
    <property type="component" value="Unassembled WGS sequence"/>
</dbReference>
<proteinExistence type="predicted"/>
<dbReference type="EMBL" id="BAAAHH010000006">
    <property type="protein sequence ID" value="GAA0946126.1"/>
    <property type="molecule type" value="Genomic_DNA"/>
</dbReference>
<protein>
    <submittedName>
        <fullName evidence="1">Uncharacterized protein</fullName>
    </submittedName>
</protein>
<sequence length="65" mass="7498">MPSPTDQEFVTRNAEGVNVLLIELGKADSYLPQLLRDRIAFVRRRTRYGFGPAWHCLARVHKSSR</sequence>
<evidence type="ECO:0000313" key="1">
    <source>
        <dbReference type="EMBL" id="GAA0946126.1"/>
    </source>
</evidence>
<keyword evidence="2" id="KW-1185">Reference proteome</keyword>
<accession>A0ABN1QQH4</accession>
<evidence type="ECO:0000313" key="2">
    <source>
        <dbReference type="Proteomes" id="UP001500665"/>
    </source>
</evidence>
<comment type="caution">
    <text evidence="1">The sequence shown here is derived from an EMBL/GenBank/DDBJ whole genome shotgun (WGS) entry which is preliminary data.</text>
</comment>
<gene>
    <name evidence="1" type="ORF">GCM10009550_20490</name>
</gene>
<name>A0ABN1QQH4_9ACTN</name>